<proteinExistence type="predicted"/>
<reference evidence="2 3" key="1">
    <citation type="submission" date="2014-02" db="EMBL/GenBank/DDBJ databases">
        <title>The small core and large imbalanced accessory genome model reveals a collaborative survival strategy of Sorangium cellulosum strains in nature.</title>
        <authorList>
            <person name="Han K."/>
            <person name="Peng R."/>
            <person name="Blom J."/>
            <person name="Li Y.-Z."/>
        </authorList>
    </citation>
    <scope>NUCLEOTIDE SEQUENCE [LARGE SCALE GENOMIC DNA]</scope>
    <source>
        <strain evidence="2 3">So0157-25</strain>
    </source>
</reference>
<sequence length="119" mass="12727">GAAPTRHTVSMALCVGARFADELIRTGLRVAADRLIAAERQLTETERDLADLKVTDPEATWTLGALRDFANVAVLVTPENRGSLLRALVAVVRVKEETGVVKVELVNFSADARSQTAAA</sequence>
<evidence type="ECO:0000313" key="3">
    <source>
        <dbReference type="Proteomes" id="UP000075420"/>
    </source>
</evidence>
<name>A0A150PUD6_SORCE</name>
<protein>
    <submittedName>
        <fullName evidence="2">Uncharacterized protein</fullName>
    </submittedName>
</protein>
<dbReference type="Proteomes" id="UP000075420">
    <property type="component" value="Unassembled WGS sequence"/>
</dbReference>
<dbReference type="AlphaFoldDB" id="A0A150PUD6"/>
<comment type="caution">
    <text evidence="2">The sequence shown here is derived from an EMBL/GenBank/DDBJ whole genome shotgun (WGS) entry which is preliminary data.</text>
</comment>
<accession>A0A150PUD6</accession>
<organism evidence="2 3">
    <name type="scientific">Sorangium cellulosum</name>
    <name type="common">Polyangium cellulosum</name>
    <dbReference type="NCBI Taxonomy" id="56"/>
    <lineage>
        <taxon>Bacteria</taxon>
        <taxon>Pseudomonadati</taxon>
        <taxon>Myxococcota</taxon>
        <taxon>Polyangia</taxon>
        <taxon>Polyangiales</taxon>
        <taxon>Polyangiaceae</taxon>
        <taxon>Sorangium</taxon>
    </lineage>
</organism>
<evidence type="ECO:0000256" key="1">
    <source>
        <dbReference type="SAM" id="Coils"/>
    </source>
</evidence>
<keyword evidence="1" id="KW-0175">Coiled coil</keyword>
<feature type="non-terminal residue" evidence="2">
    <location>
        <position position="1"/>
    </location>
</feature>
<feature type="coiled-coil region" evidence="1">
    <location>
        <begin position="28"/>
        <end position="55"/>
    </location>
</feature>
<gene>
    <name evidence="2" type="ORF">BE08_43220</name>
</gene>
<dbReference type="EMBL" id="JELY01000461">
    <property type="protein sequence ID" value="KYF59292.1"/>
    <property type="molecule type" value="Genomic_DNA"/>
</dbReference>
<evidence type="ECO:0000313" key="2">
    <source>
        <dbReference type="EMBL" id="KYF59292.1"/>
    </source>
</evidence>